<organism evidence="4 6">
    <name type="scientific">Takifugu rubripes</name>
    <name type="common">Japanese pufferfish</name>
    <name type="synonym">Fugu rubripes</name>
    <dbReference type="NCBI Taxonomy" id="31033"/>
    <lineage>
        <taxon>Eukaryota</taxon>
        <taxon>Metazoa</taxon>
        <taxon>Chordata</taxon>
        <taxon>Craniata</taxon>
        <taxon>Vertebrata</taxon>
        <taxon>Euteleostomi</taxon>
        <taxon>Actinopterygii</taxon>
        <taxon>Neopterygii</taxon>
        <taxon>Teleostei</taxon>
        <taxon>Neoteleostei</taxon>
        <taxon>Acanthomorphata</taxon>
        <taxon>Eupercaria</taxon>
        <taxon>Tetraodontiformes</taxon>
        <taxon>Tetradontoidea</taxon>
        <taxon>Tetraodontidae</taxon>
        <taxon>Takifugu</taxon>
    </lineage>
</organism>
<feature type="chain" id="PRO_5044628287" evidence="3">
    <location>
        <begin position="18"/>
        <end position="657"/>
    </location>
</feature>
<dbReference type="GO" id="GO:0009966">
    <property type="term" value="P:regulation of signal transduction"/>
    <property type="evidence" value="ECO:0007669"/>
    <property type="project" value="UniProtKB-ARBA"/>
</dbReference>
<dbReference type="Pfam" id="PF00560">
    <property type="entry name" value="LRR_1"/>
    <property type="match status" value="1"/>
</dbReference>
<name>A0A674N734_TAKRU</name>
<evidence type="ECO:0000313" key="6">
    <source>
        <dbReference type="Proteomes" id="UP000005226"/>
    </source>
</evidence>
<dbReference type="PROSITE" id="PS51450">
    <property type="entry name" value="LRR"/>
    <property type="match status" value="1"/>
</dbReference>
<keyword evidence="2" id="KW-0677">Repeat</keyword>
<dbReference type="Gene3D" id="3.80.10.10">
    <property type="entry name" value="Ribonuclease Inhibitor"/>
    <property type="match status" value="3"/>
</dbReference>
<dbReference type="AlphaFoldDB" id="A0A674N734"/>
<proteinExistence type="predicted"/>
<dbReference type="InterPro" id="IPR003591">
    <property type="entry name" value="Leu-rich_rpt_typical-subtyp"/>
</dbReference>
<gene>
    <name evidence="4" type="primary">LOC101066314</name>
    <name evidence="5" type="synonym">LOC101067434</name>
</gene>
<reference evidence="4 6" key="1">
    <citation type="journal article" date="2011" name="Genome Biol. Evol.">
        <title>Integration of the genetic map and genome assembly of fugu facilitates insights into distinct features of genome evolution in teleosts and mammals.</title>
        <authorList>
            <person name="Kai W."/>
            <person name="Kikuchi K."/>
            <person name="Tohari S."/>
            <person name="Chew A.K."/>
            <person name="Tay A."/>
            <person name="Fujiwara A."/>
            <person name="Hosoya S."/>
            <person name="Suetake H."/>
            <person name="Naruse K."/>
            <person name="Brenner S."/>
            <person name="Suzuki Y."/>
            <person name="Venkatesh B."/>
        </authorList>
    </citation>
    <scope>NUCLEOTIDE SEQUENCE [LARGE SCALE GENOMIC DNA]</scope>
</reference>
<accession>A0A674N734</accession>
<dbReference type="Ensembl" id="ENSTRUT00000068458.1">
    <property type="protein sequence ID" value="ENSTRUP00000069528.1"/>
    <property type="gene ID" value="ENSTRUG00000029202.1"/>
</dbReference>
<dbReference type="InterPro" id="IPR001611">
    <property type="entry name" value="Leu-rich_rpt"/>
</dbReference>
<keyword evidence="3" id="KW-0732">Signal</keyword>
<dbReference type="Proteomes" id="UP000005226">
    <property type="component" value="Chromosome 13"/>
</dbReference>
<evidence type="ECO:0000256" key="1">
    <source>
        <dbReference type="ARBA" id="ARBA00022614"/>
    </source>
</evidence>
<dbReference type="Pfam" id="PF13855">
    <property type="entry name" value="LRR_8"/>
    <property type="match status" value="1"/>
</dbReference>
<dbReference type="GO" id="GO:0005737">
    <property type="term" value="C:cytoplasm"/>
    <property type="evidence" value="ECO:0007669"/>
    <property type="project" value="TreeGrafter"/>
</dbReference>
<dbReference type="SMART" id="SM00369">
    <property type="entry name" value="LRR_TYP"/>
    <property type="match status" value="8"/>
</dbReference>
<dbReference type="InterPro" id="IPR027417">
    <property type="entry name" value="P-loop_NTPase"/>
</dbReference>
<dbReference type="InterPro" id="IPR050216">
    <property type="entry name" value="LRR_domain-containing"/>
</dbReference>
<keyword evidence="6" id="KW-1185">Reference proteome</keyword>
<dbReference type="Ensembl" id="ENSTRUT00000083058.1">
    <property type="protein sequence ID" value="ENSTRUP00000073914.1"/>
    <property type="gene ID" value="ENSTRUG00000028180.1"/>
</dbReference>
<dbReference type="FunFam" id="3.80.10.10:FF:000091">
    <property type="entry name" value="leucine-rich repeat serine/threonine-protein kinase 1"/>
    <property type="match status" value="1"/>
</dbReference>
<dbReference type="SMART" id="SM00364">
    <property type="entry name" value="LRR_BAC"/>
    <property type="match status" value="7"/>
</dbReference>
<dbReference type="Gene3D" id="1.25.40.20">
    <property type="entry name" value="Ankyrin repeat-containing domain"/>
    <property type="match status" value="2"/>
</dbReference>
<dbReference type="SUPFAM" id="SSF52058">
    <property type="entry name" value="L domain-like"/>
    <property type="match status" value="1"/>
</dbReference>
<evidence type="ECO:0000313" key="5">
    <source>
        <dbReference type="Ensembl" id="ENSTRUP00000073914.1"/>
    </source>
</evidence>
<dbReference type="Gene3D" id="3.40.50.300">
    <property type="entry name" value="P-loop containing nucleotide triphosphate hydrolases"/>
    <property type="match status" value="1"/>
</dbReference>
<evidence type="ECO:0000256" key="3">
    <source>
        <dbReference type="SAM" id="SignalP"/>
    </source>
</evidence>
<dbReference type="InterPro" id="IPR032675">
    <property type="entry name" value="LRR_dom_sf"/>
</dbReference>
<dbReference type="InterPro" id="IPR036770">
    <property type="entry name" value="Ankyrin_rpt-contain_sf"/>
</dbReference>
<dbReference type="PANTHER" id="PTHR48051">
    <property type="match status" value="1"/>
</dbReference>
<evidence type="ECO:0000313" key="4">
    <source>
        <dbReference type="Ensembl" id="ENSTRUP00000069528.1"/>
    </source>
</evidence>
<sequence>NPFLCLCLWQVNLLCVAIQHGDQQSVQYLLKEARVPVPLDPSNTNPAILAAHCGHATLVKELLDSVPGPCLRMDLLNWMLATSCQQGHMDVVRLLVHSYHANVRDCAIHSDDFAVISGLPLYAAAQAGKEDVAQFLLQSGAGFSSYMLMDHPAFSKHLLRLRLQDSPTVSVCWSHLQLPWLELDWFMDMSSRIVHLDLSSNCLVALPSVLPWGLLHLLTLDLSNNLLKELPAVHTSQEVICSRLQQVNLSNNQLATLPSGFLHLTLIQSVSAAKNQLRTLFDIPNSTNWIGLRKLQELDVSDNCLSSLSTAVMHCLKSLSVLRVCRNRLSSVPDPWACPLKQYKASNNQIESLPDTISIFWRTQLQEVDFSENCLKELPSYIFELEALVSLRLCGNHISALPPTSKWTCSKLKTLDLSRNQLGKTQEVPKTRRLAFLTTRSRRDPDPACSIEFPAILRDSLEVLHLNDNQLDSVPQSVCGLHSLTELYLSNNSGIRELPAELAQLSNLWQLDIENLPVTNVPQDIRKEGSISILAFLRAQLRKAEHFRLLKMLVIGPPRQGKTALLEVLQTGKAAPFTPAECSIRTSTWELDNPNGGKNARAPNSAVVIVGTHLDLIDTNFRTERLATLRAHIFALCRSPSGARASGYPDITWKHLQ</sequence>
<dbReference type="GeneTree" id="ENSGT00940000160363"/>
<reference evidence="4" key="2">
    <citation type="submission" date="2025-05" db="UniProtKB">
        <authorList>
            <consortium name="Ensembl"/>
        </authorList>
    </citation>
    <scope>IDENTIFICATION</scope>
</reference>
<protein>
    <submittedName>
        <fullName evidence="4">Leucine rich repeat kinase 1</fullName>
    </submittedName>
</protein>
<keyword evidence="1" id="KW-0433">Leucine-rich repeat</keyword>
<dbReference type="SUPFAM" id="SSF48403">
    <property type="entry name" value="Ankyrin repeat"/>
    <property type="match status" value="1"/>
</dbReference>
<feature type="signal peptide" evidence="3">
    <location>
        <begin position="1"/>
        <end position="17"/>
    </location>
</feature>
<evidence type="ECO:0000256" key="2">
    <source>
        <dbReference type="ARBA" id="ARBA00022737"/>
    </source>
</evidence>
<dbReference type="PANTHER" id="PTHR48051:SF1">
    <property type="entry name" value="RAS SUPPRESSOR PROTEIN 1"/>
    <property type="match status" value="1"/>
</dbReference>